<dbReference type="Proteomes" id="UP000246085">
    <property type="component" value="Chromosome BRAD3257"/>
</dbReference>
<gene>
    <name evidence="1" type="ORF">BRAD3257_1995</name>
</gene>
<dbReference type="EMBL" id="LS398110">
    <property type="protein sequence ID" value="SPP93097.1"/>
    <property type="molecule type" value="Genomic_DNA"/>
</dbReference>
<proteinExistence type="predicted"/>
<dbReference type="KEGG" id="bvz:BRAD3257_1995"/>
<protein>
    <submittedName>
        <fullName evidence="1">Uncharacterized protein</fullName>
    </submittedName>
</protein>
<name>A0A2U3PV99_9BRAD</name>
<organism evidence="1 2">
    <name type="scientific">Bradyrhizobium vignae</name>
    <dbReference type="NCBI Taxonomy" id="1549949"/>
    <lineage>
        <taxon>Bacteria</taxon>
        <taxon>Pseudomonadati</taxon>
        <taxon>Pseudomonadota</taxon>
        <taxon>Alphaproteobacteria</taxon>
        <taxon>Hyphomicrobiales</taxon>
        <taxon>Nitrobacteraceae</taxon>
        <taxon>Bradyrhizobium</taxon>
    </lineage>
</organism>
<sequence length="74" mass="8583">MQCFVQQTRDSFSLTRPRSYATQYVAKSSIRPITQTGIAGRENRDETGFEAQRESTFQFQMRFNLKFRAAVPTP</sequence>
<accession>A0A2U3PV99</accession>
<evidence type="ECO:0000313" key="1">
    <source>
        <dbReference type="EMBL" id="SPP93097.1"/>
    </source>
</evidence>
<dbReference type="AlphaFoldDB" id="A0A2U3PV99"/>
<evidence type="ECO:0000313" key="2">
    <source>
        <dbReference type="Proteomes" id="UP000246085"/>
    </source>
</evidence>
<reference evidence="1 2" key="1">
    <citation type="submission" date="2018-03" db="EMBL/GenBank/DDBJ databases">
        <authorList>
            <person name="Gully D."/>
        </authorList>
    </citation>
    <scope>NUCLEOTIDE SEQUENCE [LARGE SCALE GENOMIC DNA]</scope>
    <source>
        <strain evidence="1">ORS3257</strain>
    </source>
</reference>